<dbReference type="PANTHER" id="PTHR47718">
    <property type="entry name" value="OS01G0519700 PROTEIN"/>
    <property type="match status" value="1"/>
</dbReference>
<dbReference type="InterPro" id="IPR004330">
    <property type="entry name" value="FAR1_DNA_bnd_dom"/>
</dbReference>
<dbReference type="SMART" id="SM00575">
    <property type="entry name" value="ZnF_PMZ"/>
    <property type="match status" value="1"/>
</dbReference>
<accession>A0ABM3I935</accession>
<dbReference type="InterPro" id="IPR007527">
    <property type="entry name" value="Znf_SWIM"/>
</dbReference>
<evidence type="ECO:0000256" key="1">
    <source>
        <dbReference type="ARBA" id="ARBA00022723"/>
    </source>
</evidence>
<organism evidence="6 7">
    <name type="scientific">Ziziphus jujuba</name>
    <name type="common">Chinese jujube</name>
    <name type="synonym">Ziziphus sativa</name>
    <dbReference type="NCBI Taxonomy" id="326968"/>
    <lineage>
        <taxon>Eukaryota</taxon>
        <taxon>Viridiplantae</taxon>
        <taxon>Streptophyta</taxon>
        <taxon>Embryophyta</taxon>
        <taxon>Tracheophyta</taxon>
        <taxon>Spermatophyta</taxon>
        <taxon>Magnoliopsida</taxon>
        <taxon>eudicotyledons</taxon>
        <taxon>Gunneridae</taxon>
        <taxon>Pentapetalae</taxon>
        <taxon>rosids</taxon>
        <taxon>fabids</taxon>
        <taxon>Rosales</taxon>
        <taxon>Rhamnaceae</taxon>
        <taxon>Paliureae</taxon>
        <taxon>Ziziphus</taxon>
    </lineage>
</organism>
<dbReference type="PANTHER" id="PTHR47718:SF8">
    <property type="entry name" value="PROTEIN FAR1-RELATED SEQUENCE"/>
    <property type="match status" value="1"/>
</dbReference>
<keyword evidence="1" id="KW-0479">Metal-binding</keyword>
<dbReference type="GeneID" id="125420732"/>
<evidence type="ECO:0000256" key="4">
    <source>
        <dbReference type="PROSITE-ProRule" id="PRU00325"/>
    </source>
</evidence>
<dbReference type="InterPro" id="IPR018289">
    <property type="entry name" value="MULE_transposase_dom"/>
</dbReference>
<reference evidence="6" key="1">
    <citation type="submission" date="2025-05" db="UniProtKB">
        <authorList>
            <consortium name="RefSeq"/>
        </authorList>
    </citation>
    <scope>NUCLEOTIDE SEQUENCE [LARGE SCALE GENOMIC DNA]</scope>
</reference>
<dbReference type="RefSeq" id="XP_048323604.1">
    <property type="nucleotide sequence ID" value="XM_048467647.1"/>
</dbReference>
<protein>
    <submittedName>
        <fullName evidence="7">Protein FAR1-RELATED SEQUENCE 5-like</fullName>
    </submittedName>
</protein>
<keyword evidence="3" id="KW-0862">Zinc</keyword>
<dbReference type="Proteomes" id="UP001652623">
    <property type="component" value="Chromosome 1"/>
</dbReference>
<dbReference type="Pfam" id="PF03101">
    <property type="entry name" value="FAR1"/>
    <property type="match status" value="1"/>
</dbReference>
<keyword evidence="6" id="KW-1185">Reference proteome</keyword>
<evidence type="ECO:0000313" key="7">
    <source>
        <dbReference type="RefSeq" id="XP_048323604.1"/>
    </source>
</evidence>
<feature type="domain" description="SWIM-type" evidence="5">
    <location>
        <begin position="457"/>
        <end position="495"/>
    </location>
</feature>
<name>A0ABM3I935_ZIZJJ</name>
<evidence type="ECO:0000256" key="2">
    <source>
        <dbReference type="ARBA" id="ARBA00022771"/>
    </source>
</evidence>
<gene>
    <name evidence="7" type="primary">LOC125420732</name>
</gene>
<dbReference type="Pfam" id="PF04434">
    <property type="entry name" value="SWIM"/>
    <property type="match status" value="1"/>
</dbReference>
<evidence type="ECO:0000256" key="3">
    <source>
        <dbReference type="ARBA" id="ARBA00022833"/>
    </source>
</evidence>
<proteinExistence type="predicted"/>
<evidence type="ECO:0000259" key="5">
    <source>
        <dbReference type="PROSITE" id="PS50966"/>
    </source>
</evidence>
<dbReference type="PROSITE" id="PS50966">
    <property type="entry name" value="ZF_SWIM"/>
    <property type="match status" value="1"/>
</dbReference>
<reference evidence="7" key="2">
    <citation type="submission" date="2025-08" db="UniProtKB">
        <authorList>
            <consortium name="RefSeq"/>
        </authorList>
    </citation>
    <scope>IDENTIFICATION</scope>
    <source>
        <tissue evidence="7">Seedling</tissue>
    </source>
</reference>
<keyword evidence="2 4" id="KW-0863">Zinc-finger</keyword>
<dbReference type="InterPro" id="IPR006564">
    <property type="entry name" value="Znf_PMZ"/>
</dbReference>
<sequence>MDNDSYVGKDINISLEDEDKKYEGNITGQEKIEAIHSKILDEMIPKVGIEFKSEDEAYNFYNAYAYKVGFGMRRSKGHKDQSGKMTNRTFYHCCEGFREKDKRNINVKSHRAETRFGWLARMKINLNQTGKYHITDFIAQHTHVTSTPSKSHLHRSQRKLTFVQAAEIDIDNSSGIAPKASLELMAKRVGGYENLGFIHDDYKNYVKTKRTIQMKVDAKMMIEYSHFGDAVSFDTTYRKDQSGRSLAMFLGVNHHKQTTIFGIALLYDESAEIFIWLFDTFVKGMLGKKPKIILTDQDPAMAKALTSQWPETCNQLCIWHLYQNAAKHLSGAFAKFREFAKDFSSCIYDYEDKQEFFLAWNAMLEKYDLKDNDWLITNRLIEDRRYEELKVDFKATQSTPSLSFPVEILKDAVSIYTQTVFKVFQDELCKAYDCAMQIFDHIGTVTEYKLTNHKKQFQQIVRYDFSDNTVICSCRKFKFTGILCSHVLKVLSSKDIKKIPIQYIMKQWTKSAKLGNSKFAFANTINEDPKVSLARCYKDLCRLQTQVATKAAETEEIYKIARTALAKILEYVDAYLKDNNIGKSISKSQRVQAYQVLVRRLKELKIKKEYVENLQGQKMLLKGCERRKMLHLENHLSNSHMLVK</sequence>
<evidence type="ECO:0000313" key="6">
    <source>
        <dbReference type="Proteomes" id="UP001652623"/>
    </source>
</evidence>
<dbReference type="Pfam" id="PF10551">
    <property type="entry name" value="MULE"/>
    <property type="match status" value="1"/>
</dbReference>